<comment type="caution">
    <text evidence="14">The sequence shown here is derived from an EMBL/GenBank/DDBJ whole genome shotgun (WGS) entry which is preliminary data.</text>
</comment>
<dbReference type="EMBL" id="AZEG01000013">
    <property type="protein sequence ID" value="KRL37299.1"/>
    <property type="molecule type" value="Genomic_DNA"/>
</dbReference>
<dbReference type="InterPro" id="IPR012337">
    <property type="entry name" value="RNaseH-like_sf"/>
</dbReference>
<dbReference type="STRING" id="1423812.FD20_GL000480"/>
<accession>A0A0R1Q7K3</accession>
<evidence type="ECO:0000256" key="6">
    <source>
        <dbReference type="ARBA" id="ARBA00012180"/>
    </source>
</evidence>
<dbReference type="EC" id="3.1.26.4" evidence="6"/>
<comment type="subunit">
    <text evidence="5">Monomer.</text>
</comment>
<dbReference type="Pfam" id="PF01693">
    <property type="entry name" value="Cauli_VI"/>
    <property type="match status" value="1"/>
</dbReference>
<dbReference type="InterPro" id="IPR002156">
    <property type="entry name" value="RNaseH_domain"/>
</dbReference>
<dbReference type="Gene3D" id="3.40.970.10">
    <property type="entry name" value="Ribonuclease H1, N-terminal domain"/>
    <property type="match status" value="1"/>
</dbReference>
<evidence type="ECO:0000256" key="2">
    <source>
        <dbReference type="ARBA" id="ARBA00001946"/>
    </source>
</evidence>
<dbReference type="Proteomes" id="UP000051155">
    <property type="component" value="Unassembled WGS sequence"/>
</dbReference>
<dbReference type="SUPFAM" id="SSF55658">
    <property type="entry name" value="L9 N-domain-like"/>
    <property type="match status" value="1"/>
</dbReference>
<dbReference type="AlphaFoldDB" id="A0A0R1Q7K3"/>
<dbReference type="InterPro" id="IPR009027">
    <property type="entry name" value="Ribosomal_bL9/RNase_H1_N"/>
</dbReference>
<evidence type="ECO:0000256" key="12">
    <source>
        <dbReference type="ARBA" id="ARBA00022842"/>
    </source>
</evidence>
<name>A0A0R1Q7K3_9LACO</name>
<dbReference type="PANTHER" id="PTHR10642">
    <property type="entry name" value="RIBONUCLEASE H1"/>
    <property type="match status" value="1"/>
</dbReference>
<evidence type="ECO:0000256" key="8">
    <source>
        <dbReference type="ARBA" id="ARBA00022722"/>
    </source>
</evidence>
<dbReference type="InterPro" id="IPR050092">
    <property type="entry name" value="RNase_H"/>
</dbReference>
<evidence type="ECO:0000313" key="15">
    <source>
        <dbReference type="Proteomes" id="UP000051155"/>
    </source>
</evidence>
<dbReference type="InterPro" id="IPR011320">
    <property type="entry name" value="RNase_H1_N"/>
</dbReference>
<dbReference type="CDD" id="cd09278">
    <property type="entry name" value="RNase_HI_prokaryote_like"/>
    <property type="match status" value="1"/>
</dbReference>
<protein>
    <recommendedName>
        <fullName evidence="7">Ribonuclease H</fullName>
        <ecNumber evidence="6">3.1.26.4</ecNumber>
    </recommendedName>
</protein>
<sequence>MEEQTIAYRFYAVARGRNTGIYTEWSECLKQINGFRQARYKGFQDKRAAKEWIKTVSTTEKPAVTDHNQEKRNSMYDSLEAEIRLWTDGGSRNHGNKLGQHVKKDDRAAWAFLIEMKGKKISRSGGEFGATNNKMEVMALLRALTYLNENHCQEKSILATLDSRYVLDAIQKKWVFGWKKRGWKTSAGTEVANKELWMKMVAILPQFSRLTFQWTKGHQKNEGNIFVDQLLNQTMDEMDE</sequence>
<gene>
    <name evidence="14" type="ORF">FD20_GL000480</name>
</gene>
<reference evidence="14 15" key="1">
    <citation type="journal article" date="2015" name="Genome Announc.">
        <title>Expanding the biotechnology potential of lactobacilli through comparative genomics of 213 strains and associated genera.</title>
        <authorList>
            <person name="Sun Z."/>
            <person name="Harris H.M."/>
            <person name="McCann A."/>
            <person name="Guo C."/>
            <person name="Argimon S."/>
            <person name="Zhang W."/>
            <person name="Yang X."/>
            <person name="Jeffery I.B."/>
            <person name="Cooney J.C."/>
            <person name="Kagawa T.F."/>
            <person name="Liu W."/>
            <person name="Song Y."/>
            <person name="Salvetti E."/>
            <person name="Wrobel A."/>
            <person name="Rasinkangas P."/>
            <person name="Parkhill J."/>
            <person name="Rea M.C."/>
            <person name="O'Sullivan O."/>
            <person name="Ritari J."/>
            <person name="Douillard F.P."/>
            <person name="Paul Ross R."/>
            <person name="Yang R."/>
            <person name="Briner A.E."/>
            <person name="Felis G.E."/>
            <person name="de Vos W.M."/>
            <person name="Barrangou R."/>
            <person name="Klaenhammer T.R."/>
            <person name="Caufield P.W."/>
            <person name="Cui Y."/>
            <person name="Zhang H."/>
            <person name="O'Toole P.W."/>
        </authorList>
    </citation>
    <scope>NUCLEOTIDE SEQUENCE [LARGE SCALE GENOMIC DNA]</scope>
    <source>
        <strain evidence="14 15">DSM 19971</strain>
    </source>
</reference>
<evidence type="ECO:0000256" key="1">
    <source>
        <dbReference type="ARBA" id="ARBA00000077"/>
    </source>
</evidence>
<organism evidence="14 15">
    <name type="scientific">Liquorilactobacillus uvarum DSM 19971</name>
    <dbReference type="NCBI Taxonomy" id="1423812"/>
    <lineage>
        <taxon>Bacteria</taxon>
        <taxon>Bacillati</taxon>
        <taxon>Bacillota</taxon>
        <taxon>Bacilli</taxon>
        <taxon>Lactobacillales</taxon>
        <taxon>Lactobacillaceae</taxon>
        <taxon>Liquorilactobacillus</taxon>
    </lineage>
</organism>
<evidence type="ECO:0000256" key="10">
    <source>
        <dbReference type="ARBA" id="ARBA00022759"/>
    </source>
</evidence>
<dbReference type="PIRSF" id="PIRSF036852">
    <property type="entry name" value="Ribonuclease_H1_euk"/>
    <property type="match status" value="1"/>
</dbReference>
<comment type="cofactor">
    <cofactor evidence="2">
        <name>Mg(2+)</name>
        <dbReference type="ChEBI" id="CHEBI:18420"/>
    </cofactor>
</comment>
<evidence type="ECO:0000256" key="11">
    <source>
        <dbReference type="ARBA" id="ARBA00022801"/>
    </source>
</evidence>
<evidence type="ECO:0000256" key="7">
    <source>
        <dbReference type="ARBA" id="ARBA00017721"/>
    </source>
</evidence>
<keyword evidence="12" id="KW-0460">Magnesium</keyword>
<dbReference type="PANTHER" id="PTHR10642:SF26">
    <property type="entry name" value="RIBONUCLEASE H1"/>
    <property type="match status" value="1"/>
</dbReference>
<keyword evidence="10" id="KW-0255">Endonuclease</keyword>
<dbReference type="SUPFAM" id="SSF53098">
    <property type="entry name" value="Ribonuclease H-like"/>
    <property type="match status" value="1"/>
</dbReference>
<dbReference type="GO" id="GO:0000287">
    <property type="term" value="F:magnesium ion binding"/>
    <property type="evidence" value="ECO:0007669"/>
    <property type="project" value="InterPro"/>
</dbReference>
<dbReference type="FunFam" id="3.40.970.10:FF:000002">
    <property type="entry name" value="Ribonuclease H"/>
    <property type="match status" value="1"/>
</dbReference>
<dbReference type="GO" id="GO:0003676">
    <property type="term" value="F:nucleic acid binding"/>
    <property type="evidence" value="ECO:0007669"/>
    <property type="project" value="InterPro"/>
</dbReference>
<keyword evidence="15" id="KW-1185">Reference proteome</keyword>
<dbReference type="Gene3D" id="3.30.420.10">
    <property type="entry name" value="Ribonuclease H-like superfamily/Ribonuclease H"/>
    <property type="match status" value="1"/>
</dbReference>
<dbReference type="GO" id="GO:0004523">
    <property type="term" value="F:RNA-DNA hybrid ribonuclease activity"/>
    <property type="evidence" value="ECO:0007669"/>
    <property type="project" value="UniProtKB-EC"/>
</dbReference>
<keyword evidence="8" id="KW-0540">Nuclease</keyword>
<dbReference type="GO" id="GO:0043137">
    <property type="term" value="P:DNA replication, removal of RNA primer"/>
    <property type="evidence" value="ECO:0007669"/>
    <property type="project" value="TreeGrafter"/>
</dbReference>
<keyword evidence="11" id="KW-0378">Hydrolase</keyword>
<comment type="similarity">
    <text evidence="4">Belongs to the RNase H family.</text>
</comment>
<comment type="function">
    <text evidence="3">Endonuclease that specifically degrades the RNA of RNA-DNA hybrids.</text>
</comment>
<dbReference type="InterPro" id="IPR017067">
    <property type="entry name" value="RNase_H1_euk"/>
</dbReference>
<evidence type="ECO:0000256" key="9">
    <source>
        <dbReference type="ARBA" id="ARBA00022723"/>
    </source>
</evidence>
<dbReference type="InterPro" id="IPR037056">
    <property type="entry name" value="RNase_H1_N_sf"/>
</dbReference>
<dbReference type="PROSITE" id="PS50879">
    <property type="entry name" value="RNASE_H_1"/>
    <property type="match status" value="1"/>
</dbReference>
<feature type="domain" description="RNase H type-1" evidence="13">
    <location>
        <begin position="79"/>
        <end position="236"/>
    </location>
</feature>
<evidence type="ECO:0000313" key="14">
    <source>
        <dbReference type="EMBL" id="KRL37299.1"/>
    </source>
</evidence>
<evidence type="ECO:0000256" key="3">
    <source>
        <dbReference type="ARBA" id="ARBA00004065"/>
    </source>
</evidence>
<proteinExistence type="inferred from homology"/>
<comment type="catalytic activity">
    <reaction evidence="1">
        <text>Endonucleolytic cleavage to 5'-phosphomonoester.</text>
        <dbReference type="EC" id="3.1.26.4"/>
    </reaction>
</comment>
<dbReference type="InterPro" id="IPR022892">
    <property type="entry name" value="RNaseHI"/>
</dbReference>
<evidence type="ECO:0000256" key="5">
    <source>
        <dbReference type="ARBA" id="ARBA00011245"/>
    </source>
</evidence>
<evidence type="ECO:0000259" key="13">
    <source>
        <dbReference type="PROSITE" id="PS50879"/>
    </source>
</evidence>
<keyword evidence="9" id="KW-0479">Metal-binding</keyword>
<dbReference type="InterPro" id="IPR036397">
    <property type="entry name" value="RNaseH_sf"/>
</dbReference>
<evidence type="ECO:0000256" key="4">
    <source>
        <dbReference type="ARBA" id="ARBA00005300"/>
    </source>
</evidence>
<dbReference type="PATRIC" id="fig|1423812.3.peg.510"/>
<dbReference type="Pfam" id="PF00075">
    <property type="entry name" value="RNase_H"/>
    <property type="match status" value="1"/>
</dbReference>